<gene>
    <name evidence="9" type="ORF">F0L74_28800</name>
</gene>
<feature type="transmembrane region" description="Helical" evidence="6">
    <location>
        <begin position="683"/>
        <end position="707"/>
    </location>
</feature>
<dbReference type="Pfam" id="PF12704">
    <property type="entry name" value="MacB_PCD"/>
    <property type="match status" value="1"/>
</dbReference>
<feature type="domain" description="ABC3 transporter permease C-terminal" evidence="7">
    <location>
        <begin position="299"/>
        <end position="412"/>
    </location>
</feature>
<feature type="domain" description="MacB-like periplasmic core" evidence="8">
    <location>
        <begin position="20"/>
        <end position="247"/>
    </location>
</feature>
<feature type="transmembrane region" description="Helical" evidence="6">
    <location>
        <begin position="735"/>
        <end position="754"/>
    </location>
</feature>
<feature type="transmembrane region" description="Helical" evidence="6">
    <location>
        <begin position="292"/>
        <end position="315"/>
    </location>
</feature>
<name>A0A5B2VNC0_9BACT</name>
<feature type="domain" description="ABC3 transporter permease C-terminal" evidence="7">
    <location>
        <begin position="686"/>
        <end position="793"/>
    </location>
</feature>
<evidence type="ECO:0000256" key="3">
    <source>
        <dbReference type="ARBA" id="ARBA00022692"/>
    </source>
</evidence>
<dbReference type="EMBL" id="VUOC01000004">
    <property type="protein sequence ID" value="KAA2240170.1"/>
    <property type="molecule type" value="Genomic_DNA"/>
</dbReference>
<evidence type="ECO:0000256" key="4">
    <source>
        <dbReference type="ARBA" id="ARBA00022989"/>
    </source>
</evidence>
<keyword evidence="10" id="KW-1185">Reference proteome</keyword>
<keyword evidence="5 6" id="KW-0472">Membrane</keyword>
<keyword evidence="2" id="KW-1003">Cell membrane</keyword>
<feature type="transmembrane region" description="Helical" evidence="6">
    <location>
        <begin position="348"/>
        <end position="369"/>
    </location>
</feature>
<keyword evidence="4 6" id="KW-1133">Transmembrane helix</keyword>
<evidence type="ECO:0000313" key="10">
    <source>
        <dbReference type="Proteomes" id="UP000324611"/>
    </source>
</evidence>
<reference evidence="9 10" key="2">
    <citation type="submission" date="2019-09" db="EMBL/GenBank/DDBJ databases">
        <authorList>
            <person name="Jin C."/>
        </authorList>
    </citation>
    <scope>NUCLEOTIDE SEQUENCE [LARGE SCALE GENOMIC DNA]</scope>
    <source>
        <strain evidence="9 10">BN140078</strain>
    </source>
</reference>
<evidence type="ECO:0000256" key="6">
    <source>
        <dbReference type="SAM" id="Phobius"/>
    </source>
</evidence>
<feature type="transmembrane region" description="Helical" evidence="6">
    <location>
        <begin position="437"/>
        <end position="456"/>
    </location>
</feature>
<dbReference type="InterPro" id="IPR025857">
    <property type="entry name" value="MacB_PCD"/>
</dbReference>
<organism evidence="9 10">
    <name type="scientific">Chitinophaga agrisoli</name>
    <dbReference type="NCBI Taxonomy" id="2607653"/>
    <lineage>
        <taxon>Bacteria</taxon>
        <taxon>Pseudomonadati</taxon>
        <taxon>Bacteroidota</taxon>
        <taxon>Chitinophagia</taxon>
        <taxon>Chitinophagales</taxon>
        <taxon>Chitinophagaceae</taxon>
        <taxon>Chitinophaga</taxon>
    </lineage>
</organism>
<evidence type="ECO:0000259" key="8">
    <source>
        <dbReference type="Pfam" id="PF12704"/>
    </source>
</evidence>
<proteinExistence type="predicted"/>
<dbReference type="Pfam" id="PF02687">
    <property type="entry name" value="FtsX"/>
    <property type="match status" value="2"/>
</dbReference>
<feature type="transmembrane region" description="Helical" evidence="6">
    <location>
        <begin position="389"/>
        <end position="417"/>
    </location>
</feature>
<dbReference type="InterPro" id="IPR003838">
    <property type="entry name" value="ABC3_permease_C"/>
</dbReference>
<feature type="transmembrane region" description="Helical" evidence="6">
    <location>
        <begin position="21"/>
        <end position="42"/>
    </location>
</feature>
<dbReference type="PANTHER" id="PTHR30572:SF18">
    <property type="entry name" value="ABC-TYPE MACROLIDE FAMILY EXPORT SYSTEM PERMEASE COMPONENT 2"/>
    <property type="match status" value="1"/>
</dbReference>
<evidence type="ECO:0000256" key="2">
    <source>
        <dbReference type="ARBA" id="ARBA00022475"/>
    </source>
</evidence>
<comment type="caution">
    <text evidence="9">The sequence shown here is derived from an EMBL/GenBank/DDBJ whole genome shotgun (WGS) entry which is preliminary data.</text>
</comment>
<accession>A0A5B2VNC0</accession>
<keyword evidence="3 6" id="KW-0812">Transmembrane</keyword>
<evidence type="ECO:0000256" key="5">
    <source>
        <dbReference type="ARBA" id="ARBA00023136"/>
    </source>
</evidence>
<dbReference type="AlphaFoldDB" id="A0A5B2VNC0"/>
<protein>
    <submittedName>
        <fullName evidence="9">FtsX-like permease family protein</fullName>
    </submittedName>
</protein>
<reference evidence="9 10" key="1">
    <citation type="submission" date="2019-09" db="EMBL/GenBank/DDBJ databases">
        <title>Chitinophaga ginsengihumi sp. nov., isolated from soil of ginseng rhizosphere.</title>
        <authorList>
            <person name="Lee J."/>
        </authorList>
    </citation>
    <scope>NUCLEOTIDE SEQUENCE [LARGE SCALE GENOMIC DNA]</scope>
    <source>
        <strain evidence="9 10">BN140078</strain>
    </source>
</reference>
<comment type="subcellular location">
    <subcellularLocation>
        <location evidence="1">Cell membrane</location>
        <topology evidence="1">Multi-pass membrane protein</topology>
    </subcellularLocation>
</comment>
<evidence type="ECO:0000256" key="1">
    <source>
        <dbReference type="ARBA" id="ARBA00004651"/>
    </source>
</evidence>
<dbReference type="Proteomes" id="UP000324611">
    <property type="component" value="Unassembled WGS sequence"/>
</dbReference>
<evidence type="ECO:0000259" key="7">
    <source>
        <dbReference type="Pfam" id="PF02687"/>
    </source>
</evidence>
<sequence>MIRSYLKTAFRSFSKNKTFSFINVIGLTIGTLCCLYIVMYVADQYSYDKHEDHAGDIYRITSTLKTAGDVHLLAVSSPPAAAAMKRDFAEVAQFTRVLEPRVFGAEQHLLKYQDQSFYVQHVLFADSTFFDVFSYHFISGTPRSLMAPFSTVLLKSTADKLFGKEDPMGKTIRINNKAGEETLTVTGVVDESLGGSHIDAGMFINMNSGLIGDIVRRTDSWAGGNMLYAYVKLQPGTDKTALERKLPAFLQRYGKEQLQALHMEKLLTLQPIADIHTDTSYEVELSKTVSPVFLRILLLIAILIQVIACINFMNLSTARASQRAREVGVRKVMGAGRKDLVRQFLGESLLLSLMGVLLAVPLLYLLLPFLNTITEAEIRLSFLSDYRPWLILLGITTATGLMAGLYPALYLSAFQAIKVIRGNFSNRISAAGLRRSLVVFQFVLSIVLITGIVVIYSQLHYIRHKDLGFERDQKLIFNIYTGGVNITALTADLQQLPEVKAVTRSNSQLGKQTLMTRNVYLPGGNAADGEDVPIMVSDKYFVRAAGIRLLAGRDFRDFDSGRVLINATLAKRLRINPNTAEGARLYVSSGDEPATAYEVAGIVRDFHFNSLHETVKPFMLLYDPQSPALCDIMVNTESSNYKALLAKIKIIWQRNAPGLPFQYSFLDDEVQKQYETEIVLSNIINAFTGMAILISCLGLFGLAAFSAEQRSKEIGIRKVLGASIPGIVQLLSKDFLKLVLIALLLATPISWWTMDKWLQGFAYRIPLSWWMFALAGAVAVLIALCTVSVQAIKGALANPIRSLGRE</sequence>
<dbReference type="GO" id="GO:0022857">
    <property type="term" value="F:transmembrane transporter activity"/>
    <property type="evidence" value="ECO:0007669"/>
    <property type="project" value="TreeGrafter"/>
</dbReference>
<evidence type="ECO:0000313" key="9">
    <source>
        <dbReference type="EMBL" id="KAA2240170.1"/>
    </source>
</evidence>
<dbReference type="GO" id="GO:0005886">
    <property type="term" value="C:plasma membrane"/>
    <property type="evidence" value="ECO:0007669"/>
    <property type="project" value="UniProtKB-SubCell"/>
</dbReference>
<feature type="transmembrane region" description="Helical" evidence="6">
    <location>
        <begin position="769"/>
        <end position="792"/>
    </location>
</feature>
<dbReference type="RefSeq" id="WP_149841348.1">
    <property type="nucleotide sequence ID" value="NZ_VUOC01000004.1"/>
</dbReference>
<dbReference type="PANTHER" id="PTHR30572">
    <property type="entry name" value="MEMBRANE COMPONENT OF TRANSPORTER-RELATED"/>
    <property type="match status" value="1"/>
</dbReference>
<dbReference type="InterPro" id="IPR050250">
    <property type="entry name" value="Macrolide_Exporter_MacB"/>
</dbReference>